<dbReference type="Pfam" id="PF00026">
    <property type="entry name" value="Asp"/>
    <property type="match status" value="1"/>
</dbReference>
<dbReference type="PANTHER" id="PTHR47966">
    <property type="entry name" value="BETA-SITE APP-CLEAVING ENZYME, ISOFORM A-RELATED"/>
    <property type="match status" value="1"/>
</dbReference>
<dbReference type="PROSITE" id="PS51767">
    <property type="entry name" value="PEPTIDASE_A1"/>
    <property type="match status" value="1"/>
</dbReference>
<feature type="domain" description="Peptidase A1" evidence="7">
    <location>
        <begin position="33"/>
        <end position="367"/>
    </location>
</feature>
<evidence type="ECO:0000259" key="7">
    <source>
        <dbReference type="PROSITE" id="PS51767"/>
    </source>
</evidence>
<dbReference type="HOGENOM" id="CLU_017242_0_0_1"/>
<dbReference type="AlphaFoldDB" id="J4UJG7"/>
<evidence type="ECO:0000256" key="2">
    <source>
        <dbReference type="ARBA" id="ARBA00022750"/>
    </source>
</evidence>
<dbReference type="PANTHER" id="PTHR47966:SF6">
    <property type="entry name" value="PEPTIDASE A1 DOMAIN-CONTAINING PROTEIN"/>
    <property type="match status" value="1"/>
</dbReference>
<dbReference type="SUPFAM" id="SSF50630">
    <property type="entry name" value="Acid proteases"/>
    <property type="match status" value="1"/>
</dbReference>
<dbReference type="PROSITE" id="PS00141">
    <property type="entry name" value="ASP_PROTEASE"/>
    <property type="match status" value="1"/>
</dbReference>
<dbReference type="OrthoDB" id="771136at2759"/>
<feature type="active site" evidence="3">
    <location>
        <position position="51"/>
    </location>
</feature>
<comment type="caution">
    <text evidence="8">The sequence shown here is derived from an EMBL/GenBank/DDBJ whole genome shotgun (WGS) entry which is preliminary data.</text>
</comment>
<dbReference type="InterPro" id="IPR034164">
    <property type="entry name" value="Pepsin-like_dom"/>
</dbReference>
<keyword evidence="4" id="KW-1015">Disulfide bond</keyword>
<reference evidence="8 9" key="1">
    <citation type="journal article" date="2012" name="Eukaryot. Cell">
        <title>Draft genome sequence of CBS 2479, the standard type strain of Trichosporon asahii.</title>
        <authorList>
            <person name="Yang R.Y."/>
            <person name="Li H.T."/>
            <person name="Zhu H."/>
            <person name="Zhou G.P."/>
            <person name="Wang M."/>
            <person name="Wang L."/>
        </authorList>
    </citation>
    <scope>NUCLEOTIDE SEQUENCE [LARGE SCALE GENOMIC DNA]</scope>
    <source>
        <strain evidence="9">ATCC 90039 / CBS 2479 / JCM 2466 / KCTC 7840 / NCYC 2677 / UAMH 7654</strain>
    </source>
</reference>
<feature type="compositionally biased region" description="Low complexity" evidence="6">
    <location>
        <begin position="512"/>
        <end position="522"/>
    </location>
</feature>
<dbReference type="GO" id="GO:0006508">
    <property type="term" value="P:proteolysis"/>
    <property type="evidence" value="ECO:0007669"/>
    <property type="project" value="UniProtKB-KW"/>
</dbReference>
<accession>J4UJG7</accession>
<feature type="compositionally biased region" description="Gly residues" evidence="6">
    <location>
        <begin position="419"/>
        <end position="456"/>
    </location>
</feature>
<dbReference type="InterPro" id="IPR001461">
    <property type="entry name" value="Aspartic_peptidase_A1"/>
</dbReference>
<name>J4UJG7_TRIAS</name>
<evidence type="ECO:0000256" key="6">
    <source>
        <dbReference type="SAM" id="MobiDB-lite"/>
    </source>
</evidence>
<dbReference type="Gene3D" id="2.40.70.10">
    <property type="entry name" value="Acid Proteases"/>
    <property type="match status" value="2"/>
</dbReference>
<feature type="active site" evidence="3">
    <location>
        <position position="258"/>
    </location>
</feature>
<feature type="disulfide bond" evidence="4">
    <location>
        <begin position="293"/>
        <end position="326"/>
    </location>
</feature>
<protein>
    <submittedName>
        <fullName evidence="8">Endopeptidase</fullName>
    </submittedName>
</protein>
<dbReference type="RefSeq" id="XP_014182555.1">
    <property type="nucleotide sequence ID" value="XM_014327080.1"/>
</dbReference>
<dbReference type="InterPro" id="IPR001969">
    <property type="entry name" value="Aspartic_peptidase_AS"/>
</dbReference>
<dbReference type="InterPro" id="IPR021109">
    <property type="entry name" value="Peptidase_aspartic_dom_sf"/>
</dbReference>
<evidence type="ECO:0000256" key="4">
    <source>
        <dbReference type="PIRSR" id="PIRSR601461-2"/>
    </source>
</evidence>
<sequence>MSSTNGQDNGVSTSTSVSEHNNKLINWAGDSRYTVHVHIGTPGVDHELLVDTGSSTMWVFGENCTSAACEASTTKYEQSHSSTANVSDSSPYNITYAAGATKGQYVRDVVSVGPFEVTNFKFGVVNQAGTAPFHGTNISGLLGMGRNAAAITSPPFFYTFLANHDGNSDIAPQFGLHMSRNTGDKDPYKTEAINGGSLTLGGWDESLTTGDVTWVDVVNPKVRYANGTDQQDKWTIASESLSVNGHSVNLAGCISLMDSGSPGLGLPLKAVTEFYEQIPGASYAGEGLFAFPCRSVPQQKVSITFGGRVFWIQSTDLVLYQAGGTCIGSVTLSPLAQAYPNFVLVGAAFLKNFYTIHQTNPPRVGFVDLKPEFNRPLTQESIKALLEGRVGLNATYSQEEVMQQNEVAQILQMLNNNGGGGGNGPNLEGQGGGNIGGSGNVGGGNNSGNVNGGSSGGSNNNGTSNGQNSGNGNNSGNNSGSNNGNWNGNGNWNNNRPPRPGPPGRPHGGGSTWSSSSSSSSSSGYRIIQYSTSYSPGWSWTWSSSSSNCAGCASAQFRGKSISTVGNNGIWKTHRHLNLCLSALNNCMTVGREADAGQYAQTFHRREKNCFDHPQPVGQTIGSGGQDRVVSGNNMAFVSDPDGHPLRLKTRRGHEEQPVS</sequence>
<keyword evidence="2 5" id="KW-0064">Aspartyl protease</keyword>
<feature type="compositionally biased region" description="Low complexity" evidence="6">
    <location>
        <begin position="457"/>
        <end position="496"/>
    </location>
</feature>
<keyword evidence="5" id="KW-0378">Hydrolase</keyword>
<gene>
    <name evidence="8" type="ORF">A1Q1_06831</name>
</gene>
<evidence type="ECO:0000256" key="5">
    <source>
        <dbReference type="RuleBase" id="RU000454"/>
    </source>
</evidence>
<dbReference type="KEGG" id="tasa:A1Q1_06831"/>
<dbReference type="InterPro" id="IPR033121">
    <property type="entry name" value="PEPTIDASE_A1"/>
</dbReference>
<feature type="disulfide bond" evidence="4">
    <location>
        <begin position="64"/>
        <end position="69"/>
    </location>
</feature>
<dbReference type="GO" id="GO:0004190">
    <property type="term" value="F:aspartic-type endopeptidase activity"/>
    <property type="evidence" value="ECO:0007669"/>
    <property type="project" value="UniProtKB-KW"/>
</dbReference>
<dbReference type="MEROPS" id="A01.A92"/>
<keyword evidence="5" id="KW-0645">Protease</keyword>
<dbReference type="EMBL" id="ALBS01000040">
    <property type="protein sequence ID" value="EJT51930.1"/>
    <property type="molecule type" value="Genomic_DNA"/>
</dbReference>
<organism evidence="8 9">
    <name type="scientific">Trichosporon asahii var. asahii (strain ATCC 90039 / CBS 2479 / JCM 2466 / KCTC 7840 / NBRC 103889/ NCYC 2677 / UAMH 7654)</name>
    <name type="common">Yeast</name>
    <dbReference type="NCBI Taxonomy" id="1186058"/>
    <lineage>
        <taxon>Eukaryota</taxon>
        <taxon>Fungi</taxon>
        <taxon>Dikarya</taxon>
        <taxon>Basidiomycota</taxon>
        <taxon>Agaricomycotina</taxon>
        <taxon>Tremellomycetes</taxon>
        <taxon>Trichosporonales</taxon>
        <taxon>Trichosporonaceae</taxon>
        <taxon>Trichosporon</taxon>
    </lineage>
</organism>
<evidence type="ECO:0000313" key="8">
    <source>
        <dbReference type="EMBL" id="EJT51930.1"/>
    </source>
</evidence>
<evidence type="ECO:0000256" key="1">
    <source>
        <dbReference type="ARBA" id="ARBA00007447"/>
    </source>
</evidence>
<dbReference type="CDD" id="cd05471">
    <property type="entry name" value="pepsin_like"/>
    <property type="match status" value="1"/>
</dbReference>
<comment type="similarity">
    <text evidence="1 5">Belongs to the peptidase A1 family.</text>
</comment>
<feature type="region of interest" description="Disordered" evidence="6">
    <location>
        <begin position="636"/>
        <end position="660"/>
    </location>
</feature>
<dbReference type="VEuPathDB" id="FungiDB:A1Q1_06831"/>
<dbReference type="Proteomes" id="UP000002748">
    <property type="component" value="Unassembled WGS sequence"/>
</dbReference>
<evidence type="ECO:0000256" key="3">
    <source>
        <dbReference type="PIRSR" id="PIRSR601461-1"/>
    </source>
</evidence>
<dbReference type="GeneID" id="25990343"/>
<evidence type="ECO:0000313" key="9">
    <source>
        <dbReference type="Proteomes" id="UP000002748"/>
    </source>
</evidence>
<proteinExistence type="inferred from homology"/>
<feature type="region of interest" description="Disordered" evidence="6">
    <location>
        <begin position="419"/>
        <end position="522"/>
    </location>
</feature>
<dbReference type="PRINTS" id="PR00792">
    <property type="entry name" value="PEPSIN"/>
</dbReference>